<dbReference type="InterPro" id="IPR050332">
    <property type="entry name" value="GPCR_2"/>
</dbReference>
<evidence type="ECO:0000259" key="6">
    <source>
        <dbReference type="PROSITE" id="PS50261"/>
    </source>
</evidence>
<keyword evidence="4 5" id="KW-0472">Membrane</keyword>
<dbReference type="InterPro" id="IPR017981">
    <property type="entry name" value="GPCR_2-like_7TM"/>
</dbReference>
<evidence type="ECO:0000256" key="5">
    <source>
        <dbReference type="SAM" id="Phobius"/>
    </source>
</evidence>
<feature type="domain" description="G-protein coupled receptors family 2 profile 2" evidence="6">
    <location>
        <begin position="1"/>
        <end position="186"/>
    </location>
</feature>
<dbReference type="PANTHER" id="PTHR45620:SF36">
    <property type="match status" value="1"/>
</dbReference>
<feature type="transmembrane region" description="Helical" evidence="5">
    <location>
        <begin position="124"/>
        <end position="144"/>
    </location>
</feature>
<dbReference type="Proteomes" id="UP001158576">
    <property type="component" value="Chromosome 2"/>
</dbReference>
<reference evidence="7 8" key="1">
    <citation type="submission" date="2021-04" db="EMBL/GenBank/DDBJ databases">
        <authorList>
            <person name="Bliznina A."/>
        </authorList>
    </citation>
    <scope>NUCLEOTIDE SEQUENCE [LARGE SCALE GENOMIC DNA]</scope>
</reference>
<dbReference type="InterPro" id="IPR000832">
    <property type="entry name" value="GPCR_2_secretin-like"/>
</dbReference>
<dbReference type="Gene3D" id="1.20.1070.10">
    <property type="entry name" value="Rhodopsin 7-helix transmembrane proteins"/>
    <property type="match status" value="1"/>
</dbReference>
<name>A0ABN7T6Q1_OIKDI</name>
<dbReference type="PANTHER" id="PTHR45620">
    <property type="entry name" value="PDF RECEPTOR-LIKE PROTEIN-RELATED"/>
    <property type="match status" value="1"/>
</dbReference>
<keyword evidence="3 5" id="KW-1133">Transmembrane helix</keyword>
<evidence type="ECO:0000313" key="7">
    <source>
        <dbReference type="EMBL" id="CAG5113169.1"/>
    </source>
</evidence>
<dbReference type="PRINTS" id="PR00249">
    <property type="entry name" value="GPCRSECRETIN"/>
</dbReference>
<feature type="transmembrane region" description="Helical" evidence="5">
    <location>
        <begin position="164"/>
        <end position="185"/>
    </location>
</feature>
<evidence type="ECO:0000256" key="2">
    <source>
        <dbReference type="ARBA" id="ARBA00022692"/>
    </source>
</evidence>
<keyword evidence="2 5" id="KW-0812">Transmembrane</keyword>
<organism evidence="7 8">
    <name type="scientific">Oikopleura dioica</name>
    <name type="common">Tunicate</name>
    <dbReference type="NCBI Taxonomy" id="34765"/>
    <lineage>
        <taxon>Eukaryota</taxon>
        <taxon>Metazoa</taxon>
        <taxon>Chordata</taxon>
        <taxon>Tunicata</taxon>
        <taxon>Appendicularia</taxon>
        <taxon>Copelata</taxon>
        <taxon>Oikopleuridae</taxon>
        <taxon>Oikopleura</taxon>
    </lineage>
</organism>
<accession>A0ABN7T6Q1</accession>
<feature type="transmembrane region" description="Helical" evidence="5">
    <location>
        <begin position="77"/>
        <end position="103"/>
    </location>
</feature>
<dbReference type="PROSITE" id="PS50261">
    <property type="entry name" value="G_PROTEIN_RECEP_F2_4"/>
    <property type="match status" value="1"/>
</dbReference>
<dbReference type="EMBL" id="OU015567">
    <property type="protein sequence ID" value="CAG5113169.1"/>
    <property type="molecule type" value="Genomic_DNA"/>
</dbReference>
<feature type="transmembrane region" description="Helical" evidence="5">
    <location>
        <begin position="37"/>
        <end position="57"/>
    </location>
</feature>
<evidence type="ECO:0000256" key="3">
    <source>
        <dbReference type="ARBA" id="ARBA00022989"/>
    </source>
</evidence>
<comment type="subcellular location">
    <subcellularLocation>
        <location evidence="1">Membrane</location>
        <topology evidence="1">Multi-pass membrane protein</topology>
    </subcellularLocation>
</comment>
<sequence>MSNHFWLLNEGLFLLERLVLNVFEPSNSGILRRWQTYAIIGWVVPFVYISSCIWVLAKDNDAACWDDLYDDQYTFKMINIPIIICVVVNFLIFARLMCLMVPLNNYGNPSSALLNNHMMRLIRSIFMLIPLLGLHFIVFLFINLGAVLSKKDGKLPESLQTVNLFFDVILTSFEGLAVALLYCYFNTEIWNVSLEKNVYCVVNEEQYLTKAEHSRFGYDLTKLRQKKINRYSTLNLFGKTVNCL</sequence>
<gene>
    <name evidence="7" type="ORF">OKIOD_LOCUS16066</name>
</gene>
<dbReference type="Pfam" id="PF00002">
    <property type="entry name" value="7tm_2"/>
    <property type="match status" value="1"/>
</dbReference>
<proteinExistence type="predicted"/>
<protein>
    <submittedName>
        <fullName evidence="7">Oidioi.mRNA.OKI2018_I69.chr2.g7301.t1.cds</fullName>
    </submittedName>
</protein>
<evidence type="ECO:0000313" key="8">
    <source>
        <dbReference type="Proteomes" id="UP001158576"/>
    </source>
</evidence>
<keyword evidence="8" id="KW-1185">Reference proteome</keyword>
<evidence type="ECO:0000256" key="4">
    <source>
        <dbReference type="ARBA" id="ARBA00023136"/>
    </source>
</evidence>
<evidence type="ECO:0000256" key="1">
    <source>
        <dbReference type="ARBA" id="ARBA00004141"/>
    </source>
</evidence>